<comment type="caution">
    <text evidence="2">The sequence shown here is derived from an EMBL/GenBank/DDBJ whole genome shotgun (WGS) entry which is preliminary data.</text>
</comment>
<dbReference type="PANTHER" id="PTHR37309:SF1">
    <property type="entry name" value="SLR0284 PROTEIN"/>
    <property type="match status" value="1"/>
</dbReference>
<evidence type="ECO:0000256" key="1">
    <source>
        <dbReference type="SAM" id="Phobius"/>
    </source>
</evidence>
<evidence type="ECO:0000313" key="3">
    <source>
        <dbReference type="Proteomes" id="UP001198602"/>
    </source>
</evidence>
<dbReference type="Pfam" id="PF04020">
    <property type="entry name" value="Phage_holin_4_2"/>
    <property type="match status" value="1"/>
</dbReference>
<dbReference type="EMBL" id="JAHYBX010000002">
    <property type="protein sequence ID" value="MCA1855955.1"/>
    <property type="molecule type" value="Genomic_DNA"/>
</dbReference>
<protein>
    <submittedName>
        <fullName evidence="2">Phage holin family protein</fullName>
    </submittedName>
</protein>
<organism evidence="2 3">
    <name type="scientific">Massilia hydrophila</name>
    <dbReference type="NCBI Taxonomy" id="3044279"/>
    <lineage>
        <taxon>Bacteria</taxon>
        <taxon>Pseudomonadati</taxon>
        <taxon>Pseudomonadota</taxon>
        <taxon>Betaproteobacteria</taxon>
        <taxon>Burkholderiales</taxon>
        <taxon>Oxalobacteraceae</taxon>
        <taxon>Telluria group</taxon>
        <taxon>Massilia</taxon>
    </lineage>
</organism>
<dbReference type="InterPro" id="IPR007165">
    <property type="entry name" value="Phage_holin_4_2"/>
</dbReference>
<feature type="transmembrane region" description="Helical" evidence="1">
    <location>
        <begin position="53"/>
        <end position="77"/>
    </location>
</feature>
<gene>
    <name evidence="2" type="ORF">LE190_08450</name>
</gene>
<dbReference type="PANTHER" id="PTHR37309">
    <property type="entry name" value="SLR0284 PROTEIN"/>
    <property type="match status" value="1"/>
</dbReference>
<accession>A0ABS7Y8D8</accession>
<keyword evidence="1" id="KW-0472">Membrane</keyword>
<dbReference type="RefSeq" id="WP_225238304.1">
    <property type="nucleotide sequence ID" value="NZ_JAHYBX010000002.1"/>
</dbReference>
<evidence type="ECO:0000313" key="2">
    <source>
        <dbReference type="EMBL" id="MCA1855955.1"/>
    </source>
</evidence>
<feature type="transmembrane region" description="Helical" evidence="1">
    <location>
        <begin position="26"/>
        <end position="46"/>
    </location>
</feature>
<sequence>MRLLITWLINAAALMALPFLMSSVSVSNFTSALIAALVLGLVNTLIRPVLVILTLPVTVLSLGLFILVINAFLFWMVSRWVDGFNVGGFGSAFVAAILYSIISWALSALLLKDKDGNS</sequence>
<feature type="transmembrane region" description="Helical" evidence="1">
    <location>
        <begin position="89"/>
        <end position="111"/>
    </location>
</feature>
<keyword evidence="1" id="KW-0812">Transmembrane</keyword>
<name>A0ABS7Y8D8_9BURK</name>
<dbReference type="Proteomes" id="UP001198602">
    <property type="component" value="Unassembled WGS sequence"/>
</dbReference>
<reference evidence="2 3" key="1">
    <citation type="submission" date="2021-07" db="EMBL/GenBank/DDBJ databases">
        <title>Characterization of Violacein-producing bacteria and related species.</title>
        <authorList>
            <person name="Wilson H.S."/>
            <person name="De Leon M.E."/>
        </authorList>
    </citation>
    <scope>NUCLEOTIDE SEQUENCE [LARGE SCALE GENOMIC DNA]</scope>
    <source>
        <strain evidence="2 3">HSC-2F05</strain>
    </source>
</reference>
<keyword evidence="3" id="KW-1185">Reference proteome</keyword>
<proteinExistence type="predicted"/>
<keyword evidence="1" id="KW-1133">Transmembrane helix</keyword>